<dbReference type="EMBL" id="CAHPSF010000013">
    <property type="protein sequence ID" value="CAB5713054.1"/>
    <property type="molecule type" value="Genomic_DNA"/>
</dbReference>
<name>A0A9N8GZG2_PRORE</name>
<evidence type="ECO:0000313" key="2">
    <source>
        <dbReference type="Proteomes" id="UP000834611"/>
    </source>
</evidence>
<dbReference type="Proteomes" id="UP000834611">
    <property type="component" value="Unassembled WGS sequence"/>
</dbReference>
<dbReference type="RefSeq" id="WP_239407283.1">
    <property type="nucleotide sequence ID" value="NZ_CAHPRV010000003.1"/>
</dbReference>
<accession>A0A9N8GZG2</accession>
<evidence type="ECO:0000313" key="1">
    <source>
        <dbReference type="EMBL" id="CAB5713054.1"/>
    </source>
</evidence>
<proteinExistence type="predicted"/>
<comment type="caution">
    <text evidence="1">The sequence shown here is derived from an EMBL/GenBank/DDBJ whole genome shotgun (WGS) entry which is preliminary data.</text>
</comment>
<dbReference type="AlphaFoldDB" id="A0A9N8GZG2"/>
<protein>
    <submittedName>
        <fullName evidence="1">Phage tail tape measure protein, TP901 family, core region</fullName>
    </submittedName>
</protein>
<gene>
    <name evidence="1" type="ORF">GHA_03804</name>
</gene>
<reference evidence="1" key="1">
    <citation type="submission" date="2020-05" db="EMBL/GenBank/DDBJ databases">
        <authorList>
            <person name="Delgado-Blas J."/>
        </authorList>
    </citation>
    <scope>NUCLEOTIDE SEQUENCE</scope>
    <source>
        <strain evidence="1">BB1453</strain>
    </source>
</reference>
<organism evidence="1 2">
    <name type="scientific">Providencia rettgeri</name>
    <dbReference type="NCBI Taxonomy" id="587"/>
    <lineage>
        <taxon>Bacteria</taxon>
        <taxon>Pseudomonadati</taxon>
        <taxon>Pseudomonadota</taxon>
        <taxon>Gammaproteobacteria</taxon>
        <taxon>Enterobacterales</taxon>
        <taxon>Morganellaceae</taxon>
        <taxon>Providencia</taxon>
    </lineage>
</organism>
<sequence>MATQNKTQFIVDLVGNVTSRARQFGDSIRRFGADGSRSMKLFTSTVNGANGILDKFDNKLVGFVTGGGLAMAGKKVADHQQVMTELGTQYNLTADQVNELDAAISKVAAHRRLSSGDLTVATNAFLNQTNDFDAAISQLDNIALTIKGIGIEANTAGSKIGDMFNIGYNSPEKVRKWLDGIATSTQFGTGNITEHFTALPDMGKNSAWKSQEDQMQMLAIMRLANQEFDDPSKSAAATQGFFDIIRDKDKQKALKMYGGISVKDKKGNFKSPTDLLTEINAAAYNKENNLSKVFDGDTLKLMMAFTDPKKKDLLKEKSSPLNIQSGLMDEKATQNVQTFNGALVSLTNAGERFAQLKLAKPIQDLADAINDLTPEELDKYAERIEKAAMAIGAVIAARYAWRGGKKIYNFAQGFRTTGGSGGNGGEGLGGAGVTSVFVTNWPVGFGGKGGGNVVGGNGGKGFGNTLMKVGMVGMATEMATPLVDDALVGMFGENDQFNKIRSAPTWGEFYDATVGDGWKALSSLWGDESQTEPVSLDSSANLVGALIKALPEVPEPAPPADGKITIKVESSEGLTVRTKSVQSENVDLRVNTGYSGGNTY</sequence>